<proteinExistence type="predicted"/>
<reference evidence="2" key="1">
    <citation type="journal article" date="2014" name="Int. J. Syst. Evol. Microbiol.">
        <title>Complete genome sequence of Corynebacterium casei LMG S-19264T (=DSM 44701T), isolated from a smear-ripened cheese.</title>
        <authorList>
            <consortium name="US DOE Joint Genome Institute (JGI-PGF)"/>
            <person name="Walter F."/>
            <person name="Albersmeier A."/>
            <person name="Kalinowski J."/>
            <person name="Ruckert C."/>
        </authorList>
    </citation>
    <scope>NUCLEOTIDE SEQUENCE</scope>
    <source>
        <strain evidence="2">NBRC 112290</strain>
    </source>
</reference>
<feature type="region of interest" description="Disordered" evidence="1">
    <location>
        <begin position="1"/>
        <end position="52"/>
    </location>
</feature>
<feature type="region of interest" description="Disordered" evidence="1">
    <location>
        <begin position="76"/>
        <end position="97"/>
    </location>
</feature>
<dbReference type="EMBL" id="BSUM01000001">
    <property type="protein sequence ID" value="GMA32744.1"/>
    <property type="molecule type" value="Genomic_DNA"/>
</dbReference>
<evidence type="ECO:0000313" key="3">
    <source>
        <dbReference type="Proteomes" id="UP001157161"/>
    </source>
</evidence>
<evidence type="ECO:0000256" key="1">
    <source>
        <dbReference type="SAM" id="MobiDB-lite"/>
    </source>
</evidence>
<comment type="caution">
    <text evidence="2">The sequence shown here is derived from an EMBL/GenBank/DDBJ whole genome shotgun (WGS) entry which is preliminary data.</text>
</comment>
<accession>A0AA37XGA8</accession>
<feature type="compositionally biased region" description="Gly residues" evidence="1">
    <location>
        <begin position="38"/>
        <end position="48"/>
    </location>
</feature>
<keyword evidence="3" id="KW-1185">Reference proteome</keyword>
<dbReference type="RefSeq" id="WP_284251431.1">
    <property type="nucleotide sequence ID" value="NZ_BSUM01000001.1"/>
</dbReference>
<sequence>MPSAPVSPSPSRGSGGRGGSAGSGGSGGSGSSRTGYPVRGGGRGGGTGRTTSRVPWVVFGVAGVVLVGAVVGGIQSGGSSGGSSYPRDPVVDGEPDTSQEIWSTRLSDGRLVGDPIGGARSYTTPVGGMAVVGEHAVGRFSDAPYDDTITATVRSVSLADGSSTDLVTMQDPRCAAVPYGTPELASRVACAGEEDGATVAVVHDVTSGEETERWRTPSRSR</sequence>
<protein>
    <submittedName>
        <fullName evidence="2">Uncharacterized protein</fullName>
    </submittedName>
</protein>
<evidence type="ECO:0000313" key="2">
    <source>
        <dbReference type="EMBL" id="GMA32744.1"/>
    </source>
</evidence>
<dbReference type="Proteomes" id="UP001157161">
    <property type="component" value="Unassembled WGS sequence"/>
</dbReference>
<organism evidence="2 3">
    <name type="scientific">Litorihabitans aurantiacus</name>
    <dbReference type="NCBI Taxonomy" id="1930061"/>
    <lineage>
        <taxon>Bacteria</taxon>
        <taxon>Bacillati</taxon>
        <taxon>Actinomycetota</taxon>
        <taxon>Actinomycetes</taxon>
        <taxon>Micrococcales</taxon>
        <taxon>Beutenbergiaceae</taxon>
        <taxon>Litorihabitans</taxon>
    </lineage>
</organism>
<reference evidence="2" key="2">
    <citation type="submission" date="2023-02" db="EMBL/GenBank/DDBJ databases">
        <authorList>
            <person name="Sun Q."/>
            <person name="Mori K."/>
        </authorList>
    </citation>
    <scope>NUCLEOTIDE SEQUENCE</scope>
    <source>
        <strain evidence="2">NBRC 112290</strain>
    </source>
</reference>
<dbReference type="AlphaFoldDB" id="A0AA37XGA8"/>
<gene>
    <name evidence="2" type="ORF">GCM10025875_27360</name>
</gene>
<name>A0AA37XGA8_9MICO</name>
<feature type="compositionally biased region" description="Gly residues" evidence="1">
    <location>
        <begin position="13"/>
        <end position="30"/>
    </location>
</feature>